<dbReference type="InterPro" id="IPR016185">
    <property type="entry name" value="PreATP-grasp_dom_sf"/>
</dbReference>
<feature type="binding site" evidence="19">
    <location>
        <position position="299"/>
    </location>
    <ligand>
        <name>Mn(2+)</name>
        <dbReference type="ChEBI" id="CHEBI:29035"/>
        <label>2</label>
    </ligand>
</feature>
<dbReference type="PROSITE" id="PS51257">
    <property type="entry name" value="PROKAR_LIPOPROTEIN"/>
    <property type="match status" value="1"/>
</dbReference>
<feature type="binding site" evidence="19">
    <location>
        <position position="299"/>
    </location>
    <ligand>
        <name>Mg(2+)</name>
        <dbReference type="ChEBI" id="CHEBI:18420"/>
        <label>2</label>
    </ligand>
</feature>
<feature type="region of interest" description="Carboxyphosphate synthetic domain" evidence="19">
    <location>
        <begin position="1"/>
        <end position="402"/>
    </location>
</feature>
<dbReference type="InterPro" id="IPR011607">
    <property type="entry name" value="MGS-like_dom"/>
</dbReference>
<dbReference type="Gene3D" id="3.40.50.1380">
    <property type="entry name" value="Methylglyoxal synthase-like domain"/>
    <property type="match status" value="1"/>
</dbReference>
<keyword evidence="13 19" id="KW-0665">Pyrimidine biosynthesis</keyword>
<dbReference type="PROSITE" id="PS51855">
    <property type="entry name" value="MGS"/>
    <property type="match status" value="1"/>
</dbReference>
<keyword evidence="9 19" id="KW-0677">Repeat</keyword>
<comment type="pathway">
    <text evidence="2 19">Pyrimidine metabolism; UMP biosynthesis via de novo pathway; (S)-dihydroorotate from bicarbonate: step 1/3.</text>
</comment>
<dbReference type="PANTHER" id="PTHR11405">
    <property type="entry name" value="CARBAMOYLTRANSFERASE FAMILY MEMBER"/>
    <property type="match status" value="1"/>
</dbReference>
<dbReference type="PROSITE" id="PS50975">
    <property type="entry name" value="ATP_GRASP"/>
    <property type="match status" value="2"/>
</dbReference>
<keyword evidence="14" id="KW-0464">Manganese</keyword>
<dbReference type="InterPro" id="IPR033937">
    <property type="entry name" value="MGS_CPS_CarB"/>
</dbReference>
<dbReference type="GO" id="GO:0004087">
    <property type="term" value="F:carbamoyl-phosphate synthase (ammonia) activity"/>
    <property type="evidence" value="ECO:0007669"/>
    <property type="project" value="UniProtKB-EC"/>
</dbReference>
<reference evidence="22 23" key="1">
    <citation type="submission" date="2019-03" db="EMBL/GenBank/DDBJ databases">
        <title>Genomic Encyclopedia of Type Strains, Phase IV (KMG-IV): sequencing the most valuable type-strain genomes for metagenomic binning, comparative biology and taxonomic classification.</title>
        <authorList>
            <person name="Goeker M."/>
        </authorList>
    </citation>
    <scope>NUCLEOTIDE SEQUENCE [LARGE SCALE GENOMIC DNA]</scope>
    <source>
        <strain evidence="22 23">DSM 25059</strain>
    </source>
</reference>
<dbReference type="RefSeq" id="WP_133493843.1">
    <property type="nucleotide sequence ID" value="NZ_BMLU01000001.1"/>
</dbReference>
<dbReference type="InterPro" id="IPR036897">
    <property type="entry name" value="CarbamoylP_synth_lsu_oligo_sf"/>
</dbReference>
<dbReference type="FunFam" id="3.30.1490.20:FF:000001">
    <property type="entry name" value="Carbamoyl-phosphate synthase large chain"/>
    <property type="match status" value="1"/>
</dbReference>
<evidence type="ECO:0000256" key="7">
    <source>
        <dbReference type="ARBA" id="ARBA00022605"/>
    </source>
</evidence>
<dbReference type="InterPro" id="IPR036914">
    <property type="entry name" value="MGS-like_dom_sf"/>
</dbReference>
<dbReference type="SMART" id="SM00851">
    <property type="entry name" value="MGS"/>
    <property type="match status" value="1"/>
</dbReference>
<evidence type="ECO:0000256" key="4">
    <source>
        <dbReference type="ARBA" id="ARBA00009799"/>
    </source>
</evidence>
<feature type="binding site" evidence="19">
    <location>
        <position position="874"/>
    </location>
    <ligand>
        <name>ATP</name>
        <dbReference type="ChEBI" id="CHEBI:30616"/>
        <label>2</label>
    </ligand>
</feature>
<dbReference type="OrthoDB" id="9804197at2"/>
<dbReference type="GO" id="GO:0006541">
    <property type="term" value="P:glutamine metabolic process"/>
    <property type="evidence" value="ECO:0007669"/>
    <property type="project" value="TreeGrafter"/>
</dbReference>
<dbReference type="Proteomes" id="UP000295493">
    <property type="component" value="Unassembled WGS sequence"/>
</dbReference>
<comment type="catalytic activity">
    <reaction evidence="15 19">
        <text>hydrogencarbonate + NH4(+) + 2 ATP = carbamoyl phosphate + 2 ADP + phosphate + 2 H(+)</text>
        <dbReference type="Rhea" id="RHEA:18029"/>
        <dbReference type="ChEBI" id="CHEBI:15378"/>
        <dbReference type="ChEBI" id="CHEBI:17544"/>
        <dbReference type="ChEBI" id="CHEBI:28938"/>
        <dbReference type="ChEBI" id="CHEBI:30616"/>
        <dbReference type="ChEBI" id="CHEBI:43474"/>
        <dbReference type="ChEBI" id="CHEBI:58228"/>
        <dbReference type="ChEBI" id="CHEBI:456216"/>
        <dbReference type="EC" id="6.3.4.16"/>
    </reaction>
</comment>
<dbReference type="Pfam" id="PF25596">
    <property type="entry name" value="CPSase_L_D1"/>
    <property type="match status" value="2"/>
</dbReference>
<evidence type="ECO:0000256" key="12">
    <source>
        <dbReference type="ARBA" id="ARBA00022842"/>
    </source>
</evidence>
<dbReference type="InterPro" id="IPR011761">
    <property type="entry name" value="ATP-grasp"/>
</dbReference>
<feature type="binding site" evidence="19">
    <location>
        <position position="299"/>
    </location>
    <ligand>
        <name>Mn(2+)</name>
        <dbReference type="ChEBI" id="CHEBI:29035"/>
        <label>1</label>
    </ligand>
</feature>
<dbReference type="Gene3D" id="3.30.470.20">
    <property type="entry name" value="ATP-grasp fold, B domain"/>
    <property type="match status" value="2"/>
</dbReference>
<comment type="caution">
    <text evidence="19">Lacks conserved residue(s) required for the propagation of feature annotation.</text>
</comment>
<dbReference type="FunFam" id="3.40.50.20:FF:000001">
    <property type="entry name" value="Carbamoyl-phosphate synthase large chain"/>
    <property type="match status" value="1"/>
</dbReference>
<feature type="binding site" evidence="19">
    <location>
        <position position="787"/>
    </location>
    <ligand>
        <name>ATP</name>
        <dbReference type="ChEBI" id="CHEBI:30616"/>
        <label>2</label>
    </ligand>
</feature>
<dbReference type="SUPFAM" id="SSF56059">
    <property type="entry name" value="Glutathione synthetase ATP-binding domain-like"/>
    <property type="match status" value="2"/>
</dbReference>
<name>A0A4R6FXG9_9SPHN</name>
<dbReference type="Pfam" id="PF02142">
    <property type="entry name" value="MGS"/>
    <property type="match status" value="1"/>
</dbReference>
<organism evidence="22 23">
    <name type="scientific">Stakelama pacifica</name>
    <dbReference type="NCBI Taxonomy" id="517720"/>
    <lineage>
        <taxon>Bacteria</taxon>
        <taxon>Pseudomonadati</taxon>
        <taxon>Pseudomonadota</taxon>
        <taxon>Alphaproteobacteria</taxon>
        <taxon>Sphingomonadales</taxon>
        <taxon>Sphingomonadaceae</taxon>
        <taxon>Stakelama</taxon>
    </lineage>
</organism>
<comment type="pathway">
    <text evidence="3 19">Amino-acid biosynthesis; L-arginine biosynthesis; carbamoyl phosphate from bicarbonate: step 1/1.</text>
</comment>
<feature type="binding site" evidence="19">
    <location>
        <position position="285"/>
    </location>
    <ligand>
        <name>Mn(2+)</name>
        <dbReference type="ChEBI" id="CHEBI:29035"/>
        <label>1</label>
    </ligand>
</feature>
<keyword evidence="7 19" id="KW-0028">Amino-acid biosynthesis</keyword>
<keyword evidence="6 19" id="KW-0436">Ligase</keyword>
<evidence type="ECO:0000256" key="6">
    <source>
        <dbReference type="ARBA" id="ARBA00022598"/>
    </source>
</evidence>
<keyword evidence="5 19" id="KW-0055">Arginine biosynthesis</keyword>
<feature type="binding site" evidence="19">
    <location>
        <position position="215"/>
    </location>
    <ligand>
        <name>ATP</name>
        <dbReference type="ChEBI" id="CHEBI:30616"/>
        <label>1</label>
    </ligand>
</feature>
<dbReference type="GO" id="GO:0006526">
    <property type="term" value="P:L-arginine biosynthetic process"/>
    <property type="evidence" value="ECO:0007669"/>
    <property type="project" value="UniProtKB-UniRule"/>
</dbReference>
<evidence type="ECO:0000256" key="3">
    <source>
        <dbReference type="ARBA" id="ARBA00005077"/>
    </source>
</evidence>
<dbReference type="GO" id="GO:0005524">
    <property type="term" value="F:ATP binding"/>
    <property type="evidence" value="ECO:0007669"/>
    <property type="project" value="UniProtKB-UniRule"/>
</dbReference>
<feature type="binding site" evidence="19">
    <location>
        <position position="176"/>
    </location>
    <ligand>
        <name>ATP</name>
        <dbReference type="ChEBI" id="CHEBI:30616"/>
        <label>1</label>
    </ligand>
</feature>
<dbReference type="FunFam" id="3.30.470.20:FF:000013">
    <property type="entry name" value="Carbamoyl-phosphate synthase large chain"/>
    <property type="match status" value="1"/>
</dbReference>
<dbReference type="Gene3D" id="3.30.1490.20">
    <property type="entry name" value="ATP-grasp fold, A domain"/>
    <property type="match status" value="1"/>
</dbReference>
<dbReference type="UniPathway" id="UPA00068">
    <property type="reaction ID" value="UER00171"/>
</dbReference>
<dbReference type="Pfam" id="PF02787">
    <property type="entry name" value="CPSase_L_D3"/>
    <property type="match status" value="1"/>
</dbReference>
<evidence type="ECO:0000256" key="1">
    <source>
        <dbReference type="ARBA" id="ARBA00001936"/>
    </source>
</evidence>
<feature type="binding site" evidence="19">
    <location>
        <position position="874"/>
    </location>
    <ligand>
        <name>Mg(2+)</name>
        <dbReference type="ChEBI" id="CHEBI:18420"/>
        <label>4</label>
    </ligand>
</feature>
<evidence type="ECO:0000256" key="9">
    <source>
        <dbReference type="ARBA" id="ARBA00022737"/>
    </source>
</evidence>
<feature type="binding site" evidence="19">
    <location>
        <position position="285"/>
    </location>
    <ligand>
        <name>ATP</name>
        <dbReference type="ChEBI" id="CHEBI:30616"/>
        <label>1</label>
    </ligand>
</feature>
<dbReference type="HAMAP" id="MF_01210_B">
    <property type="entry name" value="CPSase_L_chain_B"/>
    <property type="match status" value="1"/>
</dbReference>
<dbReference type="FunFam" id="3.40.50.20:FF:000003">
    <property type="entry name" value="Carbamoyl-phosphate synthase large chain"/>
    <property type="match status" value="1"/>
</dbReference>
<feature type="binding site" evidence="19">
    <location>
        <position position="794"/>
    </location>
    <ligand>
        <name>ATP</name>
        <dbReference type="ChEBI" id="CHEBI:30616"/>
        <label>2</label>
    </ligand>
</feature>
<feature type="binding site" evidence="19">
    <location>
        <position position="862"/>
    </location>
    <ligand>
        <name>Mg(2+)</name>
        <dbReference type="ChEBI" id="CHEBI:18420"/>
        <label>3</label>
    </ligand>
</feature>
<evidence type="ECO:0000256" key="8">
    <source>
        <dbReference type="ARBA" id="ARBA00022723"/>
    </source>
</evidence>
<dbReference type="UniPathway" id="UPA00070">
    <property type="reaction ID" value="UER00115"/>
</dbReference>
<feature type="binding site" evidence="19">
    <location>
        <position position="175"/>
    </location>
    <ligand>
        <name>ATP</name>
        <dbReference type="ChEBI" id="CHEBI:30616"/>
        <label>1</label>
    </ligand>
</feature>
<comment type="catalytic activity">
    <reaction evidence="16 19">
        <text>hydrogencarbonate + L-glutamine + 2 ATP + H2O = carbamoyl phosphate + L-glutamate + 2 ADP + phosphate + 2 H(+)</text>
        <dbReference type="Rhea" id="RHEA:18633"/>
        <dbReference type="ChEBI" id="CHEBI:15377"/>
        <dbReference type="ChEBI" id="CHEBI:15378"/>
        <dbReference type="ChEBI" id="CHEBI:17544"/>
        <dbReference type="ChEBI" id="CHEBI:29985"/>
        <dbReference type="ChEBI" id="CHEBI:30616"/>
        <dbReference type="ChEBI" id="CHEBI:43474"/>
        <dbReference type="ChEBI" id="CHEBI:58228"/>
        <dbReference type="ChEBI" id="CHEBI:58359"/>
        <dbReference type="ChEBI" id="CHEBI:456216"/>
        <dbReference type="EC" id="6.3.5.5"/>
    </reaction>
</comment>
<comment type="function">
    <text evidence="17 19">Large subunit of the glutamine-dependent carbamoyl phosphate synthetase (CPSase). CPSase catalyzes the formation of carbamoyl phosphate from the ammonia moiety of glutamine, carbonate, and phosphate donated by ATP, constituting the first step of 2 biosynthetic pathways, one leading to arginine and/or urea and the other to pyrimidine nucleotides. The large subunit (synthetase) binds the substrates ammonia (free or transferred from glutamine from the small subunit), hydrogencarbonate and ATP and carries out an ATP-coupled ligase reaction, activating hydrogencarbonate by forming carboxy phosphate which reacts with ammonia to form carbamoyl phosphate.</text>
</comment>
<dbReference type="GO" id="GO:0044205">
    <property type="term" value="P:'de novo' UMP biosynthetic process"/>
    <property type="evidence" value="ECO:0007669"/>
    <property type="project" value="UniProtKB-UniRule"/>
</dbReference>
<dbReference type="GO" id="GO:0005737">
    <property type="term" value="C:cytoplasm"/>
    <property type="evidence" value="ECO:0007669"/>
    <property type="project" value="TreeGrafter"/>
</dbReference>
<dbReference type="SUPFAM" id="SSF52440">
    <property type="entry name" value="PreATP-grasp domain"/>
    <property type="match status" value="2"/>
</dbReference>
<feature type="binding site" evidence="19">
    <location>
        <position position="862"/>
    </location>
    <ligand>
        <name>Mn(2+)</name>
        <dbReference type="ChEBI" id="CHEBI:29035"/>
        <label>3</label>
    </ligand>
</feature>
<dbReference type="InterPro" id="IPR005480">
    <property type="entry name" value="CPSase_lsu_oligo"/>
</dbReference>
<dbReference type="GO" id="GO:0004088">
    <property type="term" value="F:carbamoyl-phosphate synthase (glutamine-hydrolyzing) activity"/>
    <property type="evidence" value="ECO:0007669"/>
    <property type="project" value="UniProtKB-UniRule"/>
</dbReference>
<protein>
    <recommendedName>
        <fullName evidence="19">Carbamoyl phosphate synthase large chain</fullName>
        <ecNumber evidence="19">6.3.4.16</ecNumber>
        <ecNumber evidence="19">6.3.5.5</ecNumber>
    </recommendedName>
    <alternativeName>
        <fullName evidence="19">Carbamoyl phosphate synthetase ammonia chain</fullName>
    </alternativeName>
</protein>
<comment type="cofactor">
    <cofactor evidence="1">
        <name>Mn(2+)</name>
        <dbReference type="ChEBI" id="CHEBI:29035"/>
    </cofactor>
</comment>
<dbReference type="Pfam" id="PF02786">
    <property type="entry name" value="CPSase_L_D2"/>
    <property type="match status" value="2"/>
</dbReference>
<feature type="domain" description="MGS-like" evidence="21">
    <location>
        <begin position="969"/>
        <end position="1108"/>
    </location>
</feature>
<dbReference type="InterPro" id="IPR013815">
    <property type="entry name" value="ATP_grasp_subdomain_1"/>
</dbReference>
<evidence type="ECO:0000256" key="11">
    <source>
        <dbReference type="ARBA" id="ARBA00022840"/>
    </source>
</evidence>
<accession>A0A4R6FXG9</accession>
<feature type="binding site" evidence="19">
    <location>
        <position position="748"/>
    </location>
    <ligand>
        <name>ATP</name>
        <dbReference type="ChEBI" id="CHEBI:30616"/>
        <label>2</label>
    </ligand>
</feature>
<evidence type="ECO:0000259" key="20">
    <source>
        <dbReference type="PROSITE" id="PS50975"/>
    </source>
</evidence>
<feature type="binding site" evidence="19">
    <location>
        <position position="821"/>
    </location>
    <ligand>
        <name>ATP</name>
        <dbReference type="ChEBI" id="CHEBI:30616"/>
        <label>2</label>
    </ligand>
</feature>
<dbReference type="EC" id="6.3.4.16" evidence="19"/>
<evidence type="ECO:0000256" key="18">
    <source>
        <dbReference type="ARBA" id="ARBA00062056"/>
    </source>
</evidence>
<dbReference type="GO" id="GO:0046872">
    <property type="term" value="F:metal ion binding"/>
    <property type="evidence" value="ECO:0007669"/>
    <property type="project" value="UniProtKB-KW"/>
</dbReference>
<dbReference type="PANTHER" id="PTHR11405:SF53">
    <property type="entry name" value="CARBAMOYL-PHOSPHATE SYNTHASE [AMMONIA], MITOCHONDRIAL"/>
    <property type="match status" value="1"/>
</dbReference>
<feature type="binding site" evidence="19">
    <location>
        <position position="301"/>
    </location>
    <ligand>
        <name>Mn(2+)</name>
        <dbReference type="ChEBI" id="CHEBI:29035"/>
        <label>2</label>
    </ligand>
</feature>
<dbReference type="SMART" id="SM01096">
    <property type="entry name" value="CPSase_L_D3"/>
    <property type="match status" value="1"/>
</dbReference>
<keyword evidence="10 19" id="KW-0547">Nucleotide-binding</keyword>
<feature type="binding site" evidence="19">
    <location>
        <position position="169"/>
    </location>
    <ligand>
        <name>ATP</name>
        <dbReference type="ChEBI" id="CHEBI:30616"/>
        <label>1</label>
    </ligand>
</feature>
<keyword evidence="12" id="KW-0460">Magnesium</keyword>
<evidence type="ECO:0000256" key="10">
    <source>
        <dbReference type="ARBA" id="ARBA00022741"/>
    </source>
</evidence>
<feature type="binding site" evidence="19">
    <location>
        <position position="241"/>
    </location>
    <ligand>
        <name>ATP</name>
        <dbReference type="ChEBI" id="CHEBI:30616"/>
        <label>1</label>
    </ligand>
</feature>
<feature type="binding site" evidence="19">
    <location>
        <position position="874"/>
    </location>
    <ligand>
        <name>Mn(2+)</name>
        <dbReference type="ChEBI" id="CHEBI:29035"/>
        <label>4</label>
    </ligand>
</feature>
<feature type="binding site" evidence="19">
    <location>
        <position position="299"/>
    </location>
    <ligand>
        <name>Mg(2+)</name>
        <dbReference type="ChEBI" id="CHEBI:18420"/>
        <label>1</label>
    </ligand>
</feature>
<feature type="binding site" evidence="19">
    <location>
        <position position="874"/>
    </location>
    <ligand>
        <name>Mg(2+)</name>
        <dbReference type="ChEBI" id="CHEBI:18420"/>
        <label>3</label>
    </ligand>
</feature>
<dbReference type="FunFam" id="1.10.1030.10:FF:000002">
    <property type="entry name" value="Carbamoyl-phosphate synthase large chain"/>
    <property type="match status" value="1"/>
</dbReference>
<evidence type="ECO:0000256" key="17">
    <source>
        <dbReference type="ARBA" id="ARBA00057223"/>
    </source>
</evidence>
<proteinExistence type="inferred from homology"/>
<feature type="binding site" evidence="19">
    <location>
        <position position="299"/>
    </location>
    <ligand>
        <name>ATP</name>
        <dbReference type="ChEBI" id="CHEBI:30616"/>
        <label>1</label>
    </ligand>
</feature>
<dbReference type="PROSITE" id="PS00867">
    <property type="entry name" value="CPSASE_2"/>
    <property type="match status" value="2"/>
</dbReference>
<feature type="binding site" evidence="19">
    <location>
        <position position="876"/>
    </location>
    <ligand>
        <name>Mg(2+)</name>
        <dbReference type="ChEBI" id="CHEBI:18420"/>
        <label>4</label>
    </ligand>
</feature>
<feature type="binding site" evidence="19">
    <location>
        <position position="874"/>
    </location>
    <ligand>
        <name>Mn(2+)</name>
        <dbReference type="ChEBI" id="CHEBI:29035"/>
        <label>3</label>
    </ligand>
</feature>
<evidence type="ECO:0000256" key="16">
    <source>
        <dbReference type="ARBA" id="ARBA00048816"/>
    </source>
</evidence>
<feature type="binding site" evidence="19">
    <location>
        <position position="301"/>
    </location>
    <ligand>
        <name>Mg(2+)</name>
        <dbReference type="ChEBI" id="CHEBI:18420"/>
        <label>2</label>
    </ligand>
</feature>
<dbReference type="InterPro" id="IPR058047">
    <property type="entry name" value="CPSase_preATP-grasp"/>
</dbReference>
<dbReference type="EC" id="6.3.5.5" evidence="19"/>
<feature type="binding site" evidence="19">
    <location>
        <position position="285"/>
    </location>
    <ligand>
        <name>Mg(2+)</name>
        <dbReference type="ChEBI" id="CHEBI:18420"/>
        <label>1</label>
    </ligand>
</feature>
<dbReference type="SUPFAM" id="SSF52335">
    <property type="entry name" value="Methylglyoxal synthase-like"/>
    <property type="match status" value="1"/>
</dbReference>
<comment type="cofactor">
    <cofactor evidence="19">
        <name>Mg(2+)</name>
        <dbReference type="ChEBI" id="CHEBI:18420"/>
    </cofactor>
    <cofactor evidence="19">
        <name>Mn(2+)</name>
        <dbReference type="ChEBI" id="CHEBI:29035"/>
    </cofactor>
    <text evidence="19">Binds 4 Mg(2+) or Mn(2+) ions per subunit.</text>
</comment>
<keyword evidence="11 19" id="KW-0067">ATP-binding</keyword>
<dbReference type="FunFam" id="3.30.470.20:FF:000007">
    <property type="entry name" value="Carbamoyl-phosphate synthase large chain"/>
    <property type="match status" value="1"/>
</dbReference>
<sequence length="1108" mass="119017">MPKRTDISSILVIGAGPIIIGQACEFDYSGTQAIKALKEEGYRIVLVNSNPATIMTDPELADATYVEPITPEIVAKIIEKERPDAVLPTMGGQTALNAALALFRDGTLEKYGVTMIGADADAIDKAEDRIKFRDAMDRIGLESARSAIAHTIEEAVAALEVTGLPAIIRPSFTMGGTGGGVAYNKDEFLKIVAGGLDASPTTEVLIEESMLGWKEYEMEVVRDRADNAIIVCAIENIDPMGVHTGDSITVAPALTLTDKEYQVMRNASLAVLREIGVETGGSNVQFAVNPKDGRLVVIEMNPRVSRSSALASKATGFPIAKVAAKLAVGYTLDEITNDITGVTPASFEPTIDYVVTKIPRFAFEKFKGSEPILGTSMKSVGEVMAIGRNIHESLQKALRGLETGLSGFNTVARLVGATRPVIEAALAKPTPDRLLCAAQALREGFTVAEVQAITKFDPWFLERIAEIVRAEQEVCKNGLPRDAAGMRRLKAMGFSDKRLAWLALQSANLRDGSAARGGGLIHDAVKAMTGGVTEAEVRALRHRLNVRPVFKRIDTCAAEFEAKTPYMYSTYEAPSFGEPENEAMPSDRKKVVILGGGPNRIGQGIEFDYCCCHACFALEEAGFETIMVNCNPETVSTDYDTSDRLYFEPLTAEDVLEILHVEQSNGTLAGVIVQFGGQTPLSLARALEEAGIPILGTSPDAIDLAEDRERFAALVAKLGLKQPENGIARSRDEAIAVAERIGYPVLTRPSYVLGGRAMEIVDSTQQLEEYIETAVQVSGDSPVLIDQYLRDAIEVDVDAVADGDTVVVSGVLQHIEEAGVHSGDSACSIPPYSLPQDIIEEIERQTDALARALKVRGLMNIQFAVKDGEVYLIEVNPRASRTVPFVAKAIGTPIAKIAARVMAGEKLADLPTIDRNIDYIAVKEAVFPWARFPGVDPVLSPEMKSTGEVMGIDNDFAVAFAKSQLGAGVTLPKSGTVFVSVKDSDKPVILSGARMLADHGFTIVATGGTADYLAEQGIAIERVNKVAQGRPHIVDRIMDGGIDLVFNTTEGWQSLKDSESIRASAVARKIPYFTTAPASNAAAQAIVAMSSRSLEVRPLQAYYLRSHD</sequence>
<dbReference type="SUPFAM" id="SSF48108">
    <property type="entry name" value="Carbamoyl phosphate synthetase, large subunit connection domain"/>
    <property type="match status" value="1"/>
</dbReference>
<evidence type="ECO:0000256" key="14">
    <source>
        <dbReference type="ARBA" id="ARBA00023211"/>
    </source>
</evidence>
<dbReference type="Gene3D" id="1.10.1030.10">
    <property type="entry name" value="Carbamoyl-phosphate synthetase, large subunit oligomerisation domain"/>
    <property type="match status" value="1"/>
</dbReference>
<evidence type="ECO:0000256" key="13">
    <source>
        <dbReference type="ARBA" id="ARBA00022975"/>
    </source>
</evidence>
<dbReference type="HAMAP" id="MF_01210_A">
    <property type="entry name" value="CPSase_L_chain_A"/>
    <property type="match status" value="1"/>
</dbReference>
<dbReference type="CDD" id="cd01424">
    <property type="entry name" value="MGS_CPS_II"/>
    <property type="match status" value="1"/>
</dbReference>
<feature type="binding site" evidence="19">
    <location>
        <position position="789"/>
    </location>
    <ligand>
        <name>ATP</name>
        <dbReference type="ChEBI" id="CHEBI:30616"/>
        <label>2</label>
    </ligand>
</feature>
<evidence type="ECO:0000259" key="21">
    <source>
        <dbReference type="PROSITE" id="PS51855"/>
    </source>
</evidence>
<feature type="binding site" evidence="19">
    <location>
        <position position="208"/>
    </location>
    <ligand>
        <name>ATP</name>
        <dbReference type="ChEBI" id="CHEBI:30616"/>
        <label>1</label>
    </ligand>
</feature>
<comment type="caution">
    <text evidence="22">The sequence shown here is derived from an EMBL/GenBank/DDBJ whole genome shotgun (WGS) entry which is preliminary data.</text>
</comment>
<feature type="binding site" evidence="19">
    <location>
        <position position="129"/>
    </location>
    <ligand>
        <name>ATP</name>
        <dbReference type="ChEBI" id="CHEBI:30616"/>
        <label>1</label>
    </ligand>
</feature>
<gene>
    <name evidence="19" type="primary">carB</name>
    <name evidence="22" type="ORF">EV664_101217</name>
</gene>
<dbReference type="NCBIfam" id="TIGR01369">
    <property type="entry name" value="CPSaseII_lrg"/>
    <property type="match status" value="1"/>
</dbReference>
<evidence type="ECO:0000256" key="15">
    <source>
        <dbReference type="ARBA" id="ARBA00047359"/>
    </source>
</evidence>
<evidence type="ECO:0000256" key="19">
    <source>
        <dbReference type="HAMAP-Rule" id="MF_01210"/>
    </source>
</evidence>
<keyword evidence="23" id="KW-1185">Reference proteome</keyword>
<feature type="binding site" evidence="19">
    <location>
        <position position="876"/>
    </location>
    <ligand>
        <name>Mn(2+)</name>
        <dbReference type="ChEBI" id="CHEBI:29035"/>
        <label>4</label>
    </ligand>
</feature>
<feature type="domain" description="ATP-grasp" evidence="20">
    <location>
        <begin position="712"/>
        <end position="903"/>
    </location>
</feature>
<feature type="binding site" evidence="19">
    <location>
        <position position="242"/>
    </location>
    <ligand>
        <name>ATP</name>
        <dbReference type="ChEBI" id="CHEBI:30616"/>
        <label>1</label>
    </ligand>
</feature>
<feature type="domain" description="ATP-grasp" evidence="20">
    <location>
        <begin position="133"/>
        <end position="328"/>
    </location>
</feature>
<feature type="binding site" evidence="19">
    <location>
        <position position="822"/>
    </location>
    <ligand>
        <name>ATP</name>
        <dbReference type="ChEBI" id="CHEBI:30616"/>
        <label>2</label>
    </ligand>
</feature>
<dbReference type="InterPro" id="IPR006275">
    <property type="entry name" value="CPSase_lsu"/>
</dbReference>
<evidence type="ECO:0000313" key="22">
    <source>
        <dbReference type="EMBL" id="TDN86643.1"/>
    </source>
</evidence>
<dbReference type="InterPro" id="IPR005483">
    <property type="entry name" value="CPSase_dom"/>
</dbReference>
<feature type="binding site" evidence="19">
    <location>
        <position position="819"/>
    </location>
    <ligand>
        <name>ATP</name>
        <dbReference type="ChEBI" id="CHEBI:30616"/>
        <label>2</label>
    </ligand>
</feature>
<dbReference type="EMBL" id="SNWD01000001">
    <property type="protein sequence ID" value="TDN86643.1"/>
    <property type="molecule type" value="Genomic_DNA"/>
</dbReference>
<dbReference type="InterPro" id="IPR005479">
    <property type="entry name" value="CPAse_ATP-bd"/>
</dbReference>
<keyword evidence="8" id="KW-0479">Metal-binding</keyword>
<dbReference type="NCBIfam" id="NF003671">
    <property type="entry name" value="PRK05294.1"/>
    <property type="match status" value="1"/>
</dbReference>
<comment type="subunit">
    <text evidence="18 19">Composed of two chains; the small (or glutamine) chain promotes the hydrolysis of glutamine to ammonia, which is used by the large (or ammonia) chain to synthesize carbamoyl phosphate. Tetramer of heterodimers (alpha,beta)4.</text>
</comment>
<dbReference type="PRINTS" id="PR00098">
    <property type="entry name" value="CPSASE"/>
</dbReference>
<feature type="binding site" evidence="19">
    <location>
        <position position="862"/>
    </location>
    <ligand>
        <name>ATP</name>
        <dbReference type="ChEBI" id="CHEBI:30616"/>
        <label>2</label>
    </ligand>
</feature>
<evidence type="ECO:0000256" key="2">
    <source>
        <dbReference type="ARBA" id="ARBA00004812"/>
    </source>
</evidence>
<comment type="domain">
    <text evidence="19">The large subunit is composed of 2 ATP-grasp domains that are involved in binding the 2 ATP molecules needed for carbamoyl phosphate synthesis. The N-terminal ATP-grasp domain (referred to as the carboxyphosphate synthetic component) catalyzes the ATP-dependent phosphorylation of hydrogencarbonate to carboxyphosphate and the subsequent nucleophilic attack by ammonia to form a carbamate intermediate. The C-terminal ATP-grasp domain (referred to as the carbamoyl phosphate synthetic component) then catalyzes the phosphorylation of carbamate with the second ATP to form the end product carbamoyl phosphate. The reactive and unstable enzyme intermediates are sequentially channeled from one active site to the next through the interior of the protein over a distance of at least 96 A.</text>
</comment>
<dbReference type="Gene3D" id="3.40.50.20">
    <property type="match status" value="2"/>
</dbReference>
<comment type="similarity">
    <text evidence="4 19">Belongs to the CarB family.</text>
</comment>
<evidence type="ECO:0000313" key="23">
    <source>
        <dbReference type="Proteomes" id="UP000295493"/>
    </source>
</evidence>
<feature type="binding site" evidence="19">
    <location>
        <position position="820"/>
    </location>
    <ligand>
        <name>ATP</name>
        <dbReference type="ChEBI" id="CHEBI:30616"/>
        <label>2</label>
    </ligand>
</feature>
<feature type="binding site" evidence="19">
    <location>
        <position position="243"/>
    </location>
    <ligand>
        <name>ATP</name>
        <dbReference type="ChEBI" id="CHEBI:30616"/>
        <label>1</label>
    </ligand>
</feature>
<evidence type="ECO:0000256" key="5">
    <source>
        <dbReference type="ARBA" id="ARBA00022571"/>
    </source>
</evidence>
<dbReference type="AlphaFoldDB" id="A0A4R6FXG9"/>
<feature type="region of interest" description="Allosteric domain" evidence="19">
    <location>
        <begin position="969"/>
        <end position="1108"/>
    </location>
</feature>